<comment type="caution">
    <text evidence="2">The sequence shown here is derived from an EMBL/GenBank/DDBJ whole genome shotgun (WGS) entry which is preliminary data.</text>
</comment>
<keyword evidence="1" id="KW-0732">Signal</keyword>
<gene>
    <name evidence="2" type="ORF">ACFSKU_07190</name>
</gene>
<dbReference type="RefSeq" id="WP_229960527.1">
    <property type="nucleotide sequence ID" value="NZ_JAJJWI010000008.1"/>
</dbReference>
<name>A0ABW4WXC9_9BACT</name>
<dbReference type="Proteomes" id="UP001597369">
    <property type="component" value="Unassembled WGS sequence"/>
</dbReference>
<dbReference type="EMBL" id="JBHUHV010000022">
    <property type="protein sequence ID" value="MFD2066665.1"/>
    <property type="molecule type" value="Genomic_DNA"/>
</dbReference>
<feature type="chain" id="PRO_5047462839" evidence="1">
    <location>
        <begin position="21"/>
        <end position="511"/>
    </location>
</feature>
<protein>
    <submittedName>
        <fullName evidence="2">Uncharacterized protein</fullName>
    </submittedName>
</protein>
<proteinExistence type="predicted"/>
<sequence length="511" mass="59138">MHRLFLTLLFLGLFANVATAQKEFANLDLPMRNAEDLVTVADSSGNVCVYVYQNGKLYFNLLSSGGEVVSSQEIPYRNNEVPEIMGNRITEDEFIFYSRHTSGRREYVRPFAINKETGAFRFVQDIELPLGRGEYFVGGFGDSNHFYMLYSDKKSNLHLFRDSEYDPAHFDRQSFEAVMPRTRERYDRESSMVYVHPDLDQTVFTGHYRSKIYTRGDKIHMIFDGYYLKGERNKVTTEILTLDWNSGSSEYRKLPVIEQKGEPSFNSFLYNNTLFRVTLKKEEVGLTAYDFNTLQLVQEYKYGGNEEITIKATPVYQRGAKALFSSDSKTIEETSKVMKNLDNGIPAITVDALTDSTLQLTIGSYQPPRGSNQSRDMSRMVHTPDRYVRTSRGLYMIPGRWTPAYNISSFYLDSPYYSRYFYDPYRGGYGQPTGPGVSTYFRAVLDSKTLAKANIEKPTLLQDKVEAYEQELKSEPDYKTVYRYGNKLHYGYYDRKSKTFRILEFSQNSQE</sequence>
<reference evidence="3" key="1">
    <citation type="journal article" date="2019" name="Int. J. Syst. Evol. Microbiol.">
        <title>The Global Catalogue of Microorganisms (GCM) 10K type strain sequencing project: providing services to taxonomists for standard genome sequencing and annotation.</title>
        <authorList>
            <consortium name="The Broad Institute Genomics Platform"/>
            <consortium name="The Broad Institute Genome Sequencing Center for Infectious Disease"/>
            <person name="Wu L."/>
            <person name="Ma J."/>
        </authorList>
    </citation>
    <scope>NUCLEOTIDE SEQUENCE [LARGE SCALE GENOMIC DNA]</scope>
    <source>
        <strain evidence="3">JCM 16545</strain>
    </source>
</reference>
<keyword evidence="3" id="KW-1185">Reference proteome</keyword>
<evidence type="ECO:0000313" key="2">
    <source>
        <dbReference type="EMBL" id="MFD2066665.1"/>
    </source>
</evidence>
<accession>A0ABW4WXC9</accession>
<feature type="signal peptide" evidence="1">
    <location>
        <begin position="1"/>
        <end position="20"/>
    </location>
</feature>
<evidence type="ECO:0000256" key="1">
    <source>
        <dbReference type="SAM" id="SignalP"/>
    </source>
</evidence>
<organism evidence="2 3">
    <name type="scientific">Pontibacter silvestris</name>
    <dbReference type="NCBI Taxonomy" id="2305183"/>
    <lineage>
        <taxon>Bacteria</taxon>
        <taxon>Pseudomonadati</taxon>
        <taxon>Bacteroidota</taxon>
        <taxon>Cytophagia</taxon>
        <taxon>Cytophagales</taxon>
        <taxon>Hymenobacteraceae</taxon>
        <taxon>Pontibacter</taxon>
    </lineage>
</organism>
<evidence type="ECO:0000313" key="3">
    <source>
        <dbReference type="Proteomes" id="UP001597369"/>
    </source>
</evidence>